<proteinExistence type="predicted"/>
<reference evidence="2" key="1">
    <citation type="journal article" date="2022" name="Microbiol. Resour. Announc.">
        <title>Draft Genome Sequence of a Methanogenic Archaeon from West Spitsbergen Permafrost.</title>
        <authorList>
            <person name="Trubitsyn V."/>
            <person name="Rivkina E."/>
            <person name="Shcherbakova V."/>
        </authorList>
    </citation>
    <scope>NUCLEOTIDE SEQUENCE [LARGE SCALE GENOMIC DNA]</scope>
    <source>
        <strain evidence="2">VT</strain>
    </source>
</reference>
<organism evidence="1 2">
    <name type="scientific">Methanobacterium spitsbergense</name>
    <dbReference type="NCBI Taxonomy" id="2874285"/>
    <lineage>
        <taxon>Archaea</taxon>
        <taxon>Methanobacteriati</taxon>
        <taxon>Methanobacteriota</taxon>
        <taxon>Methanomada group</taxon>
        <taxon>Methanobacteria</taxon>
        <taxon>Methanobacteriales</taxon>
        <taxon>Methanobacteriaceae</taxon>
        <taxon>Methanobacterium</taxon>
    </lineage>
</organism>
<dbReference type="EMBL" id="JAIOUQ010000004">
    <property type="protein sequence ID" value="MBZ2165412.1"/>
    <property type="molecule type" value="Genomic_DNA"/>
</dbReference>
<keyword evidence="2" id="KW-1185">Reference proteome</keyword>
<evidence type="ECO:0000313" key="2">
    <source>
        <dbReference type="Proteomes" id="UP000825933"/>
    </source>
</evidence>
<dbReference type="RefSeq" id="WP_223791041.1">
    <property type="nucleotide sequence ID" value="NZ_JAIOUQ010000004.1"/>
</dbReference>
<comment type="caution">
    <text evidence="1">The sequence shown here is derived from an EMBL/GenBank/DDBJ whole genome shotgun (WGS) entry which is preliminary data.</text>
</comment>
<accession>A0A8T5UN84</accession>
<dbReference type="AlphaFoldDB" id="A0A8T5UN84"/>
<gene>
    <name evidence="1" type="ORF">K8N75_05090</name>
</gene>
<dbReference type="Proteomes" id="UP000825933">
    <property type="component" value="Unassembled WGS sequence"/>
</dbReference>
<evidence type="ECO:0000313" key="1">
    <source>
        <dbReference type="EMBL" id="MBZ2165412.1"/>
    </source>
</evidence>
<name>A0A8T5UN84_9EURY</name>
<protein>
    <submittedName>
        <fullName evidence="1">Uncharacterized protein</fullName>
    </submittedName>
</protein>
<sequence>MLYYKGLITKEPGINAKPIGNSDKNIIETLMFYDDELCDKKSCFLVQEQLQNHFKSETADVYIQVHYEKEDNRVIIGMTIILTEHIKCPRCGYNGPMNRFSSPEHTKLNKSELGSTKKHKMIVEHYCPICKSWVRI</sequence>